<dbReference type="SUPFAM" id="SSF52402">
    <property type="entry name" value="Adenine nucleotide alpha hydrolases-like"/>
    <property type="match status" value="2"/>
</dbReference>
<dbReference type="InterPro" id="IPR006015">
    <property type="entry name" value="Universal_stress_UspA"/>
</dbReference>
<dbReference type="PANTHER" id="PTHR46268:SF15">
    <property type="entry name" value="UNIVERSAL STRESS PROTEIN HP_0031"/>
    <property type="match status" value="1"/>
</dbReference>
<protein>
    <recommendedName>
        <fullName evidence="2">UspA domain-containing protein</fullName>
    </recommendedName>
</protein>
<proteinExistence type="inferred from homology"/>
<comment type="caution">
    <text evidence="3">The sequence shown here is derived from an EMBL/GenBank/DDBJ whole genome shotgun (WGS) entry which is preliminary data.</text>
</comment>
<evidence type="ECO:0000256" key="1">
    <source>
        <dbReference type="ARBA" id="ARBA00008791"/>
    </source>
</evidence>
<comment type="similarity">
    <text evidence="1">Belongs to the universal stress protein A family.</text>
</comment>
<dbReference type="AlphaFoldDB" id="A0A918RCI5"/>
<reference evidence="3" key="2">
    <citation type="submission" date="2020-09" db="EMBL/GenBank/DDBJ databases">
        <authorList>
            <person name="Sun Q."/>
            <person name="Kim S."/>
        </authorList>
    </citation>
    <scope>NUCLEOTIDE SEQUENCE</scope>
    <source>
        <strain evidence="3">KCTC 32422</strain>
    </source>
</reference>
<dbReference type="Gene3D" id="3.40.50.12370">
    <property type="match status" value="1"/>
</dbReference>
<sequence>MALYAPLGSFAVDRGPAAYAPALCQAIGASLTGLLFNIEANATPSADGLSLSAQEQQARDRDQANAANAAQLEQRCSALSVPARTVTAIDHSQGLINYIADHARLHDVLITGSRRSGPLSDRIMAENLLFETGRPLLVVPEAHDGQFAARRIVAAWDNSRNAARALGDALALLPQIEDVVLLTVGDEKAIRSTLDQADLVAGIARRGIAASVERRFLNGRKIGEALQDTAIELDADLLVMGGCGHSRLRDFLLGGATISVLDNPRLPVLLSH</sequence>
<accession>A0A918RCI5</accession>
<dbReference type="CDD" id="cd00293">
    <property type="entry name" value="USP-like"/>
    <property type="match status" value="1"/>
</dbReference>
<organism evidence="3 4">
    <name type="scientific">Novosphingobium arvoryzae</name>
    <dbReference type="NCBI Taxonomy" id="1256514"/>
    <lineage>
        <taxon>Bacteria</taxon>
        <taxon>Pseudomonadati</taxon>
        <taxon>Pseudomonadota</taxon>
        <taxon>Alphaproteobacteria</taxon>
        <taxon>Sphingomonadales</taxon>
        <taxon>Sphingomonadaceae</taxon>
        <taxon>Novosphingobium</taxon>
    </lineage>
</organism>
<dbReference type="Proteomes" id="UP000634139">
    <property type="component" value="Unassembled WGS sequence"/>
</dbReference>
<dbReference type="Pfam" id="PF00582">
    <property type="entry name" value="Usp"/>
    <property type="match status" value="1"/>
</dbReference>
<dbReference type="InterPro" id="IPR006016">
    <property type="entry name" value="UspA"/>
</dbReference>
<gene>
    <name evidence="3" type="ORF">GCM10011617_08820</name>
</gene>
<evidence type="ECO:0000313" key="3">
    <source>
        <dbReference type="EMBL" id="GGZ91719.1"/>
    </source>
</evidence>
<dbReference type="PANTHER" id="PTHR46268">
    <property type="entry name" value="STRESS RESPONSE PROTEIN NHAX"/>
    <property type="match status" value="1"/>
</dbReference>
<reference evidence="3" key="1">
    <citation type="journal article" date="2014" name="Int. J. Syst. Evol. Microbiol.">
        <title>Complete genome sequence of Corynebacterium casei LMG S-19264T (=DSM 44701T), isolated from a smear-ripened cheese.</title>
        <authorList>
            <consortium name="US DOE Joint Genome Institute (JGI-PGF)"/>
            <person name="Walter F."/>
            <person name="Albersmeier A."/>
            <person name="Kalinowski J."/>
            <person name="Ruckert C."/>
        </authorList>
    </citation>
    <scope>NUCLEOTIDE SEQUENCE</scope>
    <source>
        <strain evidence="3">KCTC 32422</strain>
    </source>
</reference>
<evidence type="ECO:0000313" key="4">
    <source>
        <dbReference type="Proteomes" id="UP000634139"/>
    </source>
</evidence>
<evidence type="ECO:0000259" key="2">
    <source>
        <dbReference type="Pfam" id="PF00582"/>
    </source>
</evidence>
<dbReference type="EMBL" id="BMZD01000002">
    <property type="protein sequence ID" value="GGZ91719.1"/>
    <property type="molecule type" value="Genomic_DNA"/>
</dbReference>
<dbReference type="PRINTS" id="PR01438">
    <property type="entry name" value="UNVRSLSTRESS"/>
</dbReference>
<feature type="domain" description="UspA" evidence="2">
    <location>
        <begin position="150"/>
        <end position="270"/>
    </location>
</feature>
<name>A0A918RCI5_9SPHN</name>
<keyword evidence="4" id="KW-1185">Reference proteome</keyword>